<comment type="similarity">
    <text evidence="1">Belongs to the helicase family. RecQ subfamily.</text>
</comment>
<dbReference type="GO" id="GO:0005694">
    <property type="term" value="C:chromosome"/>
    <property type="evidence" value="ECO:0007669"/>
    <property type="project" value="TreeGrafter"/>
</dbReference>
<dbReference type="InterPro" id="IPR027417">
    <property type="entry name" value="P-loop_NTPase"/>
</dbReference>
<dbReference type="OrthoDB" id="2505923at2759"/>
<evidence type="ECO:0000256" key="1">
    <source>
        <dbReference type="ARBA" id="ARBA00005446"/>
    </source>
</evidence>
<keyword evidence="4" id="KW-0238">DNA-binding</keyword>
<evidence type="ECO:0000256" key="3">
    <source>
        <dbReference type="ARBA" id="ARBA00022840"/>
    </source>
</evidence>
<evidence type="ECO:0000256" key="4">
    <source>
        <dbReference type="ARBA" id="ARBA00023125"/>
    </source>
</evidence>
<keyword evidence="13" id="KW-1185">Reference proteome</keyword>
<evidence type="ECO:0000313" key="12">
    <source>
        <dbReference type="EMBL" id="KAA1103541.1"/>
    </source>
</evidence>
<keyword evidence="3" id="KW-0067">ATP-binding</keyword>
<dbReference type="GO" id="GO:0005737">
    <property type="term" value="C:cytoplasm"/>
    <property type="evidence" value="ECO:0007669"/>
    <property type="project" value="TreeGrafter"/>
</dbReference>
<dbReference type="InterPro" id="IPR001650">
    <property type="entry name" value="Helicase_C-like"/>
</dbReference>
<dbReference type="GO" id="GO:0043138">
    <property type="term" value="F:3'-5' DNA helicase activity"/>
    <property type="evidence" value="ECO:0007669"/>
    <property type="project" value="UniProtKB-EC"/>
</dbReference>
<sequence>MDALPTSLLRPKANELPEALGSMTDIALAEHITTRSIDLYGDQPKDLQVEAVTSLVRGKHTFVRVGTGFGKTRISEMYFGLFDKKVVVLVLNPLDSLGDDQVREKKLVNINAINLNKMTLNMDTVNKIKRGAFSFVYLSPEVFLNSSIFTELFFSDEFQDILSLVVVDEAHMIYLWGLVVSKQSKSLIIFARLEDQAVFRPGYGHLGTRIMATNNIPVLLLSATCRPVAVSAITTSLMLQPSDINMINGELTRPEIRLIRIPMESTLSSCDDLLRIFAPASITSAADSVPMIIYSGTRNRTFQVMKVVNEARATPYHEYDPSDGFIRRFHSVTSDEDKVRVMDDFGSGKVPVISATMALGLGQNLKRVRCVVHMGRGDPAAIGQMVGRCGRDGNVGLGLLFMEPTRKNGRNALAEFGTGLDQDDDARMDALAVTNVCLRIAMNLDNKLGYIPLEPNDPKVLQERLREESLGFTKCKCSSCAPEEAMSLIKVIQQVTVSNFDSLLEAPSLVVKDSRIVTMTRKRRKNGHKGTCLYPRHVAEDLELHLLNSFEEFYYDYLGPRPEFPPAVFFGRAEAAAIVGSIDQIRAGGTTNLELLERVIGGQVFIGQIEALDGGLTEWTSGPVYQHHLRSVSELNRFIEAEGIRVREEMAAELLSLQAAAAARRQAGLDAKIRKKTESKAQAAAARTAACLLKAADQELERSRLRSEKAAYKACREEEKLARRKQEAECLAAAKAAAKAEREAQKAADRSSKLELQGAKMKTIPQTQKGKKMLKKTARQERLALNLAGRKCRIEWNSEDTTMADGSTRDRLDWDRESHITTMDDEESMNKNTDMSPKDAEGCEGNQVVDRAGRLSKAGMVRWNNQAELVWPGPKSPRSWSHTGRHTHAKVQTRSQHNVAKIVRDSHTDPSVEALRLELARGA</sequence>
<feature type="domain" description="Helicase ATP-binding" evidence="10">
    <location>
        <begin position="52"/>
        <end position="243"/>
    </location>
</feature>
<dbReference type="InterPro" id="IPR014001">
    <property type="entry name" value="Helicase_ATP-bd"/>
</dbReference>
<dbReference type="Pfam" id="PF00270">
    <property type="entry name" value="DEAD"/>
    <property type="match status" value="1"/>
</dbReference>
<dbReference type="PANTHER" id="PTHR13710:SF105">
    <property type="entry name" value="ATP-DEPENDENT DNA HELICASE Q1"/>
    <property type="match status" value="1"/>
</dbReference>
<dbReference type="Pfam" id="PF00271">
    <property type="entry name" value="Helicase_C"/>
    <property type="match status" value="1"/>
</dbReference>
<accession>A0A5B0PQI1</accession>
<feature type="region of interest" description="Disordered" evidence="9">
    <location>
        <begin position="873"/>
        <end position="896"/>
    </location>
</feature>
<evidence type="ECO:0000259" key="11">
    <source>
        <dbReference type="PROSITE" id="PS51194"/>
    </source>
</evidence>
<name>A0A5B0PQI1_PUCGR</name>
<gene>
    <name evidence="12" type="ORF">PGT21_021038</name>
</gene>
<dbReference type="SMART" id="SM00487">
    <property type="entry name" value="DEXDc"/>
    <property type="match status" value="1"/>
</dbReference>
<dbReference type="PANTHER" id="PTHR13710">
    <property type="entry name" value="DNA HELICASE RECQ FAMILY MEMBER"/>
    <property type="match status" value="1"/>
</dbReference>
<keyword evidence="8" id="KW-0175">Coiled coil</keyword>
<evidence type="ECO:0000256" key="8">
    <source>
        <dbReference type="SAM" id="Coils"/>
    </source>
</evidence>
<keyword evidence="5" id="KW-0413">Isomerase</keyword>
<dbReference type="GO" id="GO:0009378">
    <property type="term" value="F:four-way junction helicase activity"/>
    <property type="evidence" value="ECO:0007669"/>
    <property type="project" value="TreeGrafter"/>
</dbReference>
<dbReference type="PROSITE" id="PS51194">
    <property type="entry name" value="HELICASE_CTER"/>
    <property type="match status" value="1"/>
</dbReference>
<evidence type="ECO:0000256" key="5">
    <source>
        <dbReference type="ARBA" id="ARBA00023235"/>
    </source>
</evidence>
<dbReference type="PROSITE" id="PS51192">
    <property type="entry name" value="HELICASE_ATP_BIND_1"/>
    <property type="match status" value="1"/>
</dbReference>
<feature type="coiled-coil region" evidence="8">
    <location>
        <begin position="723"/>
        <end position="757"/>
    </location>
</feature>
<evidence type="ECO:0000313" key="13">
    <source>
        <dbReference type="Proteomes" id="UP000324748"/>
    </source>
</evidence>
<dbReference type="GO" id="GO:0000724">
    <property type="term" value="P:double-strand break repair via homologous recombination"/>
    <property type="evidence" value="ECO:0007669"/>
    <property type="project" value="TreeGrafter"/>
</dbReference>
<dbReference type="EC" id="5.6.2.4" evidence="7"/>
<reference evidence="12 13" key="1">
    <citation type="submission" date="2019-05" db="EMBL/GenBank/DDBJ databases">
        <title>Emergence of the Ug99 lineage of the wheat stem rust pathogen through somatic hybridization.</title>
        <authorList>
            <person name="Li F."/>
            <person name="Upadhyaya N.M."/>
            <person name="Sperschneider J."/>
            <person name="Matny O."/>
            <person name="Nguyen-Phuc H."/>
            <person name="Mago R."/>
            <person name="Raley C."/>
            <person name="Miller M.E."/>
            <person name="Silverstein K.A.T."/>
            <person name="Henningsen E."/>
            <person name="Hirsch C.D."/>
            <person name="Visser B."/>
            <person name="Pretorius Z.A."/>
            <person name="Steffenson B.J."/>
            <person name="Schwessinger B."/>
            <person name="Dodds P.N."/>
            <person name="Figueroa M."/>
        </authorList>
    </citation>
    <scope>NUCLEOTIDE SEQUENCE [LARGE SCALE GENOMIC DNA]</scope>
    <source>
        <strain evidence="12">21-0</strain>
    </source>
</reference>
<keyword evidence="2" id="KW-0547">Nucleotide-binding</keyword>
<evidence type="ECO:0000256" key="6">
    <source>
        <dbReference type="ARBA" id="ARBA00034617"/>
    </source>
</evidence>
<dbReference type="Gene3D" id="3.40.50.300">
    <property type="entry name" value="P-loop containing nucleotide triphosphate hydrolases"/>
    <property type="match status" value="2"/>
</dbReference>
<dbReference type="EMBL" id="VSWC01000042">
    <property type="protein sequence ID" value="KAA1103541.1"/>
    <property type="molecule type" value="Genomic_DNA"/>
</dbReference>
<dbReference type="GO" id="GO:0005524">
    <property type="term" value="F:ATP binding"/>
    <property type="evidence" value="ECO:0007669"/>
    <property type="project" value="UniProtKB-KW"/>
</dbReference>
<dbReference type="InterPro" id="IPR011545">
    <property type="entry name" value="DEAD/DEAH_box_helicase_dom"/>
</dbReference>
<dbReference type="Proteomes" id="UP000324748">
    <property type="component" value="Unassembled WGS sequence"/>
</dbReference>
<comment type="caution">
    <text evidence="12">The sequence shown here is derived from an EMBL/GenBank/DDBJ whole genome shotgun (WGS) entry which is preliminary data.</text>
</comment>
<evidence type="ECO:0000256" key="7">
    <source>
        <dbReference type="ARBA" id="ARBA00034808"/>
    </source>
</evidence>
<dbReference type="SMART" id="SM00490">
    <property type="entry name" value="HELICc"/>
    <property type="match status" value="1"/>
</dbReference>
<evidence type="ECO:0000256" key="9">
    <source>
        <dbReference type="SAM" id="MobiDB-lite"/>
    </source>
</evidence>
<organism evidence="12 13">
    <name type="scientific">Puccinia graminis f. sp. tritici</name>
    <dbReference type="NCBI Taxonomy" id="56615"/>
    <lineage>
        <taxon>Eukaryota</taxon>
        <taxon>Fungi</taxon>
        <taxon>Dikarya</taxon>
        <taxon>Basidiomycota</taxon>
        <taxon>Pucciniomycotina</taxon>
        <taxon>Pucciniomycetes</taxon>
        <taxon>Pucciniales</taxon>
        <taxon>Pucciniaceae</taxon>
        <taxon>Puccinia</taxon>
    </lineage>
</organism>
<dbReference type="GO" id="GO:0003677">
    <property type="term" value="F:DNA binding"/>
    <property type="evidence" value="ECO:0007669"/>
    <property type="project" value="UniProtKB-KW"/>
</dbReference>
<dbReference type="SUPFAM" id="SSF52540">
    <property type="entry name" value="P-loop containing nucleoside triphosphate hydrolases"/>
    <property type="match status" value="1"/>
</dbReference>
<proteinExistence type="inferred from homology"/>
<evidence type="ECO:0000259" key="10">
    <source>
        <dbReference type="PROSITE" id="PS51192"/>
    </source>
</evidence>
<feature type="domain" description="Helicase C-terminal" evidence="11">
    <location>
        <begin position="281"/>
        <end position="432"/>
    </location>
</feature>
<evidence type="ECO:0000256" key="2">
    <source>
        <dbReference type="ARBA" id="ARBA00022741"/>
    </source>
</evidence>
<dbReference type="AlphaFoldDB" id="A0A5B0PQI1"/>
<comment type="catalytic activity">
    <reaction evidence="6">
        <text>Couples ATP hydrolysis with the unwinding of duplex DNA by translocating in the 3'-5' direction.</text>
        <dbReference type="EC" id="5.6.2.4"/>
    </reaction>
</comment>
<protein>
    <recommendedName>
        <fullName evidence="7">DNA 3'-5' helicase</fullName>
        <ecNumber evidence="7">5.6.2.4</ecNumber>
    </recommendedName>
</protein>